<dbReference type="AlphaFoldDB" id="A0A250DQJ1"/>
<evidence type="ECO:0000256" key="1">
    <source>
        <dbReference type="SAM" id="SignalP"/>
    </source>
</evidence>
<protein>
    <recommendedName>
        <fullName evidence="4">DUF4124 domain-containing protein</fullName>
    </recommendedName>
</protein>
<accession>A0A250DQJ1</accession>
<proteinExistence type="predicted"/>
<sequence>MTKPLILIALFFAAHANAATIYLCKAYNGSTFWTDGTCSSRNAFIERIESVADVPFDQQVEQAQRNMNRSGHSASANAQAAGTDQHCGRLINELNEIETRYSKGYWQPVDTVNQDQKRTIAIRSQLRANNCRLQ</sequence>
<evidence type="ECO:0000313" key="2">
    <source>
        <dbReference type="EMBL" id="ATA56522.1"/>
    </source>
</evidence>
<dbReference type="KEGG" id="vbo:CKY39_27270"/>
<dbReference type="RefSeq" id="WP_095746654.1">
    <property type="nucleotide sequence ID" value="NZ_CP023284.1"/>
</dbReference>
<keyword evidence="1" id="KW-0732">Signal</keyword>
<gene>
    <name evidence="2" type="ORF">CKY39_27270</name>
</gene>
<name>A0A250DQJ1_9BURK</name>
<dbReference type="Proteomes" id="UP000217154">
    <property type="component" value="Chromosome"/>
</dbReference>
<evidence type="ECO:0000313" key="3">
    <source>
        <dbReference type="Proteomes" id="UP000217154"/>
    </source>
</evidence>
<feature type="signal peptide" evidence="1">
    <location>
        <begin position="1"/>
        <end position="18"/>
    </location>
</feature>
<evidence type="ECO:0008006" key="4">
    <source>
        <dbReference type="Google" id="ProtNLM"/>
    </source>
</evidence>
<organism evidence="2 3">
    <name type="scientific">Variovorax boronicumulans</name>
    <dbReference type="NCBI Taxonomy" id="436515"/>
    <lineage>
        <taxon>Bacteria</taxon>
        <taxon>Pseudomonadati</taxon>
        <taxon>Pseudomonadota</taxon>
        <taxon>Betaproteobacteria</taxon>
        <taxon>Burkholderiales</taxon>
        <taxon>Comamonadaceae</taxon>
        <taxon>Variovorax</taxon>
    </lineage>
</organism>
<dbReference type="EMBL" id="CP023284">
    <property type="protein sequence ID" value="ATA56522.1"/>
    <property type="molecule type" value="Genomic_DNA"/>
</dbReference>
<reference evidence="2 3" key="1">
    <citation type="submission" date="2017-09" db="EMBL/GenBank/DDBJ databases">
        <title>The diverse metabolic capabilities of V. boronicumulans make it an excellent choice for continued studies on novel biodegradation.</title>
        <authorList>
            <person name="Sun S."/>
        </authorList>
    </citation>
    <scope>NUCLEOTIDE SEQUENCE [LARGE SCALE GENOMIC DNA]</scope>
    <source>
        <strain evidence="2 3">J1</strain>
    </source>
</reference>
<feature type="chain" id="PRO_5013032716" description="DUF4124 domain-containing protein" evidence="1">
    <location>
        <begin position="19"/>
        <end position="134"/>
    </location>
</feature>